<dbReference type="InterPro" id="IPR052577">
    <property type="entry name" value="VWA7"/>
</dbReference>
<dbReference type="Pfam" id="PF07217">
    <property type="entry name" value="Het-C"/>
    <property type="match status" value="1"/>
</dbReference>
<feature type="compositionally biased region" description="Low complexity" evidence="1">
    <location>
        <begin position="680"/>
        <end position="692"/>
    </location>
</feature>
<feature type="compositionally biased region" description="Polar residues" evidence="1">
    <location>
        <begin position="599"/>
        <end position="611"/>
    </location>
</feature>
<reference evidence="3" key="1">
    <citation type="submission" date="2021-01" db="EMBL/GenBank/DDBJ databases">
        <title>Chromosome-level genome assembly of a human fungal pathogen reveals clustering of transcriptionally co-regulated genes.</title>
        <authorList>
            <person name="Voorhies M."/>
            <person name="Cohen S."/>
            <person name="Shea T.P."/>
            <person name="Petrus S."/>
            <person name="Munoz J.F."/>
            <person name="Poplawski S."/>
            <person name="Goldman W.E."/>
            <person name="Michael T."/>
            <person name="Cuomo C.A."/>
            <person name="Sil A."/>
            <person name="Beyhan S."/>
        </authorList>
    </citation>
    <scope>NUCLEOTIDE SEQUENCE</scope>
    <source>
        <strain evidence="3">H88</strain>
    </source>
</reference>
<dbReference type="EMBL" id="CP069104">
    <property type="protein sequence ID" value="QSS53784.1"/>
    <property type="molecule type" value="Genomic_DNA"/>
</dbReference>
<feature type="compositionally biased region" description="Polar residues" evidence="1">
    <location>
        <begin position="799"/>
        <end position="815"/>
    </location>
</feature>
<feature type="chain" id="PRO_5034836210" evidence="2">
    <location>
        <begin position="26"/>
        <end position="834"/>
    </location>
</feature>
<evidence type="ECO:0000256" key="2">
    <source>
        <dbReference type="SAM" id="SignalP"/>
    </source>
</evidence>
<accession>A0A8A1LMX0</accession>
<feature type="compositionally biased region" description="Low complexity" evidence="1">
    <location>
        <begin position="761"/>
        <end position="780"/>
    </location>
</feature>
<keyword evidence="2" id="KW-0732">Signal</keyword>
<feature type="region of interest" description="Disordered" evidence="1">
    <location>
        <begin position="584"/>
        <end position="693"/>
    </location>
</feature>
<organism evidence="3 4">
    <name type="scientific">Ajellomyces capsulatus (strain H88)</name>
    <name type="common">Darling's disease fungus</name>
    <name type="synonym">Histoplasma capsulatum</name>
    <dbReference type="NCBI Taxonomy" id="544711"/>
    <lineage>
        <taxon>Eukaryota</taxon>
        <taxon>Fungi</taxon>
        <taxon>Dikarya</taxon>
        <taxon>Ascomycota</taxon>
        <taxon>Pezizomycotina</taxon>
        <taxon>Eurotiomycetes</taxon>
        <taxon>Eurotiomycetidae</taxon>
        <taxon>Onygenales</taxon>
        <taxon>Ajellomycetaceae</taxon>
        <taxon>Histoplasma</taxon>
    </lineage>
</organism>
<feature type="region of interest" description="Disordered" evidence="1">
    <location>
        <begin position="343"/>
        <end position="382"/>
    </location>
</feature>
<evidence type="ECO:0000313" key="4">
    <source>
        <dbReference type="Proteomes" id="UP000663419"/>
    </source>
</evidence>
<dbReference type="VEuPathDB" id="FungiDB:I7I53_01148"/>
<dbReference type="AlphaFoldDB" id="A0A8A1LMX0"/>
<protein>
    <submittedName>
        <fullName evidence="3">HET-C domain-containing protein HetC</fullName>
    </submittedName>
</protein>
<feature type="region of interest" description="Disordered" evidence="1">
    <location>
        <begin position="718"/>
        <end position="834"/>
    </location>
</feature>
<gene>
    <name evidence="3" type="ORF">I7I53_01148</name>
</gene>
<evidence type="ECO:0000256" key="1">
    <source>
        <dbReference type="SAM" id="MobiDB-lite"/>
    </source>
</evidence>
<dbReference type="PANTHER" id="PTHR14905:SF7">
    <property type="entry name" value="VON WILLEBRAND FACTOR A DOMAIN-CONTAINING PROTEIN 7"/>
    <property type="match status" value="1"/>
</dbReference>
<dbReference type="PANTHER" id="PTHR14905">
    <property type="entry name" value="NG37"/>
    <property type="match status" value="1"/>
</dbReference>
<feature type="compositionally biased region" description="Low complexity" evidence="1">
    <location>
        <begin position="641"/>
        <end position="673"/>
    </location>
</feature>
<name>A0A8A1LMX0_AJEC8</name>
<evidence type="ECO:0000313" key="3">
    <source>
        <dbReference type="EMBL" id="QSS53784.1"/>
    </source>
</evidence>
<dbReference type="InterPro" id="IPR010816">
    <property type="entry name" value="Het-C"/>
</dbReference>
<proteinExistence type="predicted"/>
<dbReference type="Proteomes" id="UP000663419">
    <property type="component" value="Chromosome 3"/>
</dbReference>
<feature type="signal peptide" evidence="2">
    <location>
        <begin position="1"/>
        <end position="25"/>
    </location>
</feature>
<sequence length="834" mass="91463">MGSGTTSALFILAILLVLLPSQVHAFGAGNIASISVVEGRNWRHGDIEDTVKALAFIKGHKWTGIMIKRLYFGNWLRDYSQALDVGTISKIPAETIRILVWILSFTSIGYATAEFEVTADRLGVYRPEEHIDNPKGYADNKDARQYDPRLRGPIRPIELEIDPQTGMKNYIANERGDWATSAGFVKYSIARSIHFGRLYLGGGSHEKGREEHLSEALRCLGQACHTLEDFSAHSNYCELVLREMGYHNVFPHVGVGTQMNIQGKYVFPIVTGTFGMTDFFHSLLGEASDNLTQSEINEMDNTLGSAQAGSGSSGALSALTGVLSKVPGMKGFIAEAEALKRKSEAQAQANQQRGFGDYGASRSHSDPHGNQGLNQPIPYGQSRASVPTDINPQETVSQIYPILEFRDRVVRNISSAVEKIPGLSSLMEKIGETLSIFIFSLLAPFIRPVIKVASSNLQLGSSELTASEARVQFEPWTNPACTDPTHSFLSKDHFSNILNDPAGRVAAAVVKFVVPRVLYAFQHVDVPVDLVLNDCVLVFHHPALRRSDNEIHREMFAEVERWVHEKSRKGFNFNDILSAEGVKAGKNHIGGDPHAHAHGNSNTHASPSQHQTHGHTLPSQHQPYGHAPAHGHDSQSHGYWSHNQSQAQSQSHSHSGFPNIPNLSNLPNIPGLPHFGPSGGSTHPTSSSASSSIPWDQLSNLPIPGMSNLNKLNKLTGFLGGGGSKRELPDEPGDGNPHSQTRALPSEDAGSGYSGQPQPYPQYQEQPSAYQQQQQQQHYQMSYDDPGYTMPPPSGYENYRQNINTSEYQPPTQGAHTYDYYQAPPGGYGDSRRY</sequence>